<dbReference type="GO" id="GO:0030833">
    <property type="term" value="P:regulation of actin filament polymerization"/>
    <property type="evidence" value="ECO:0007669"/>
    <property type="project" value="InterPro"/>
</dbReference>
<dbReference type="SUPFAM" id="SSF69103">
    <property type="entry name" value="Arp2/3 complex 16 kDa subunit ARPC5"/>
    <property type="match status" value="1"/>
</dbReference>
<dbReference type="GO" id="GO:0034314">
    <property type="term" value="P:Arp2/3 complex-mediated actin nucleation"/>
    <property type="evidence" value="ECO:0007669"/>
    <property type="project" value="InterPro"/>
</dbReference>
<keyword evidence="2" id="KW-1185">Reference proteome</keyword>
<dbReference type="Proteomes" id="UP000541444">
    <property type="component" value="Unassembled WGS sequence"/>
</dbReference>
<proteinExistence type="predicted"/>
<accession>A0A7J7MK69</accession>
<dbReference type="AlphaFoldDB" id="A0A7J7MK69"/>
<dbReference type="InterPro" id="IPR036743">
    <property type="entry name" value="ARPC5_sf"/>
</dbReference>
<protein>
    <submittedName>
        <fullName evidence="1">Uncharacterized protein</fullName>
    </submittedName>
</protein>
<evidence type="ECO:0000313" key="2">
    <source>
        <dbReference type="Proteomes" id="UP000541444"/>
    </source>
</evidence>
<dbReference type="EMBL" id="JACGCM010001428">
    <property type="protein sequence ID" value="KAF6155212.1"/>
    <property type="molecule type" value="Genomic_DNA"/>
</dbReference>
<name>A0A7J7MK69_9MAGN</name>
<comment type="caution">
    <text evidence="1">The sequence shown here is derived from an EMBL/GenBank/DDBJ whole genome shotgun (WGS) entry which is preliminary data.</text>
</comment>
<feature type="non-terminal residue" evidence="1">
    <location>
        <position position="1"/>
    </location>
</feature>
<dbReference type="GO" id="GO:0005885">
    <property type="term" value="C:Arp2/3 protein complex"/>
    <property type="evidence" value="ECO:0007669"/>
    <property type="project" value="InterPro"/>
</dbReference>
<sequence length="61" mass="7170">RFFICDLSLFNLNKNRKIESLLKKSKPVEALKTALEGSPPKTKDKRCKVLLTQFVRFNLRF</sequence>
<gene>
    <name evidence="1" type="ORF">GIB67_019738</name>
</gene>
<organism evidence="1 2">
    <name type="scientific">Kingdonia uniflora</name>
    <dbReference type="NCBI Taxonomy" id="39325"/>
    <lineage>
        <taxon>Eukaryota</taxon>
        <taxon>Viridiplantae</taxon>
        <taxon>Streptophyta</taxon>
        <taxon>Embryophyta</taxon>
        <taxon>Tracheophyta</taxon>
        <taxon>Spermatophyta</taxon>
        <taxon>Magnoliopsida</taxon>
        <taxon>Ranunculales</taxon>
        <taxon>Circaeasteraceae</taxon>
        <taxon>Kingdonia</taxon>
    </lineage>
</organism>
<reference evidence="1 2" key="1">
    <citation type="journal article" date="2020" name="IScience">
        <title>Genome Sequencing of the Endangered Kingdonia uniflora (Circaeasteraceae, Ranunculales) Reveals Potential Mechanisms of Evolutionary Specialization.</title>
        <authorList>
            <person name="Sun Y."/>
            <person name="Deng T."/>
            <person name="Zhang A."/>
            <person name="Moore M.J."/>
            <person name="Landis J.B."/>
            <person name="Lin N."/>
            <person name="Zhang H."/>
            <person name="Zhang X."/>
            <person name="Huang J."/>
            <person name="Zhang X."/>
            <person name="Sun H."/>
            <person name="Wang H."/>
        </authorList>
    </citation>
    <scope>NUCLEOTIDE SEQUENCE [LARGE SCALE GENOMIC DNA]</scope>
    <source>
        <strain evidence="1">TB1705</strain>
        <tissue evidence="1">Leaf</tissue>
    </source>
</reference>
<dbReference type="OrthoDB" id="429520at2759"/>
<evidence type="ECO:0000313" key="1">
    <source>
        <dbReference type="EMBL" id="KAF6155212.1"/>
    </source>
</evidence>